<keyword evidence="12" id="KW-0460">Magnesium</keyword>
<organism evidence="17 18">
    <name type="scientific">Pontibacillus chungwhensis BH030062</name>
    <dbReference type="NCBI Taxonomy" id="1385513"/>
    <lineage>
        <taxon>Bacteria</taxon>
        <taxon>Bacillati</taxon>
        <taxon>Bacillota</taxon>
        <taxon>Bacilli</taxon>
        <taxon>Bacillales</taxon>
        <taxon>Bacillaceae</taxon>
        <taxon>Pontibacillus</taxon>
    </lineage>
</organism>
<gene>
    <name evidence="12" type="primary">murE</name>
    <name evidence="17" type="ORF">N780_11655</name>
</gene>
<evidence type="ECO:0000256" key="6">
    <source>
        <dbReference type="ARBA" id="ARBA00022741"/>
    </source>
</evidence>
<feature type="binding site" evidence="12">
    <location>
        <begin position="407"/>
        <end position="410"/>
    </location>
    <ligand>
        <name>meso-2,6-diaminopimelate</name>
        <dbReference type="ChEBI" id="CHEBI:57791"/>
    </ligand>
</feature>
<evidence type="ECO:0000313" key="18">
    <source>
        <dbReference type="Proteomes" id="UP000030153"/>
    </source>
</evidence>
<evidence type="ECO:0000259" key="16">
    <source>
        <dbReference type="Pfam" id="PF08245"/>
    </source>
</evidence>
<dbReference type="GO" id="GO:0008360">
    <property type="term" value="P:regulation of cell shape"/>
    <property type="evidence" value="ECO:0007669"/>
    <property type="project" value="UniProtKB-KW"/>
</dbReference>
<evidence type="ECO:0000256" key="8">
    <source>
        <dbReference type="ARBA" id="ARBA00022960"/>
    </source>
</evidence>
<dbReference type="PROSITE" id="PS01011">
    <property type="entry name" value="FOLYLPOLYGLU_SYNT_1"/>
    <property type="match status" value="1"/>
</dbReference>
<feature type="domain" description="Mur ligase central" evidence="16">
    <location>
        <begin position="111"/>
        <end position="311"/>
    </location>
</feature>
<feature type="domain" description="Mur ligase N-terminal catalytic" evidence="14">
    <location>
        <begin position="23"/>
        <end position="99"/>
    </location>
</feature>
<comment type="similarity">
    <text evidence="2 12">Belongs to the MurCDEF family. MurE subfamily.</text>
</comment>
<dbReference type="HAMAP" id="MF_00208">
    <property type="entry name" value="MurE"/>
    <property type="match status" value="1"/>
</dbReference>
<dbReference type="SUPFAM" id="SSF63418">
    <property type="entry name" value="MurE/MurF N-terminal domain"/>
    <property type="match status" value="1"/>
</dbReference>
<dbReference type="InterPro" id="IPR004101">
    <property type="entry name" value="Mur_ligase_C"/>
</dbReference>
<keyword evidence="5 12" id="KW-0132">Cell division</keyword>
<comment type="PTM">
    <text evidence="12">Carboxylation is probably crucial for Mg(2+) binding and, consequently, for the gamma-phosphate positioning of ATP.</text>
</comment>
<dbReference type="InterPro" id="IPR036615">
    <property type="entry name" value="Mur_ligase_C_dom_sf"/>
</dbReference>
<dbReference type="InterPro" id="IPR018109">
    <property type="entry name" value="Folylpolyglutamate_synth_CS"/>
</dbReference>
<dbReference type="Proteomes" id="UP000030153">
    <property type="component" value="Unassembled WGS sequence"/>
</dbReference>
<dbReference type="GO" id="GO:0051301">
    <property type="term" value="P:cell division"/>
    <property type="evidence" value="ECO:0007669"/>
    <property type="project" value="UniProtKB-KW"/>
</dbReference>
<keyword evidence="11 12" id="KW-0961">Cell wall biogenesis/degradation</keyword>
<evidence type="ECO:0000256" key="9">
    <source>
        <dbReference type="ARBA" id="ARBA00022984"/>
    </source>
</evidence>
<dbReference type="SUPFAM" id="SSF53244">
    <property type="entry name" value="MurD-like peptide ligases, peptide-binding domain"/>
    <property type="match status" value="1"/>
</dbReference>
<evidence type="ECO:0000256" key="10">
    <source>
        <dbReference type="ARBA" id="ARBA00023306"/>
    </source>
</evidence>
<feature type="binding site" evidence="12">
    <location>
        <position position="383"/>
    </location>
    <ligand>
        <name>meso-2,6-diaminopimelate</name>
        <dbReference type="ChEBI" id="CHEBI:57791"/>
    </ligand>
</feature>
<dbReference type="GO" id="GO:0008765">
    <property type="term" value="F:UDP-N-acetylmuramoylalanyl-D-glutamate-2,6-diaminopimelate ligase activity"/>
    <property type="evidence" value="ECO:0007669"/>
    <property type="project" value="UniProtKB-UniRule"/>
</dbReference>
<dbReference type="GO" id="GO:0000287">
    <property type="term" value="F:magnesium ion binding"/>
    <property type="evidence" value="ECO:0007669"/>
    <property type="project" value="UniProtKB-UniRule"/>
</dbReference>
<dbReference type="Pfam" id="PF02875">
    <property type="entry name" value="Mur_ligase_C"/>
    <property type="match status" value="1"/>
</dbReference>
<feature type="short sequence motif" description="Meso-diaminopimelate recognition motif" evidence="12">
    <location>
        <begin position="407"/>
        <end position="410"/>
    </location>
</feature>
<dbReference type="NCBIfam" id="NF001124">
    <property type="entry name" value="PRK00139.1-2"/>
    <property type="match status" value="1"/>
</dbReference>
<dbReference type="Gene3D" id="3.90.190.20">
    <property type="entry name" value="Mur ligase, C-terminal domain"/>
    <property type="match status" value="1"/>
</dbReference>
<feature type="binding site" evidence="12">
    <location>
        <position position="462"/>
    </location>
    <ligand>
        <name>meso-2,6-diaminopimelate</name>
        <dbReference type="ChEBI" id="CHEBI:57791"/>
    </ligand>
</feature>
<dbReference type="NCBIfam" id="NF001126">
    <property type="entry name" value="PRK00139.1-4"/>
    <property type="match status" value="1"/>
</dbReference>
<accession>A0A0A2V2F1</accession>
<comment type="cofactor">
    <cofactor evidence="12">
        <name>Mg(2+)</name>
        <dbReference type="ChEBI" id="CHEBI:18420"/>
    </cofactor>
</comment>
<name>A0A0A2V2F1_9BACI</name>
<feature type="binding site" evidence="12">
    <location>
        <position position="193"/>
    </location>
    <ligand>
        <name>UDP-N-acetyl-alpha-D-muramoyl-L-alanyl-D-glutamate</name>
        <dbReference type="ChEBI" id="CHEBI:83900"/>
    </ligand>
</feature>
<protein>
    <recommendedName>
        <fullName evidence="12">UDP-N-acetylmuramoyl-L-alanyl-D-glutamate--2,6-diaminopimelate ligase</fullName>
        <ecNumber evidence="12">6.3.2.13</ecNumber>
    </recommendedName>
    <alternativeName>
        <fullName evidence="12">Meso-A2pm-adding enzyme</fullName>
    </alternativeName>
    <alternativeName>
        <fullName evidence="12">Meso-diaminopimelate-adding enzyme</fullName>
    </alternativeName>
    <alternativeName>
        <fullName evidence="12">UDP-MurNAc-L-Ala-D-Glu:meso-diaminopimelate ligase</fullName>
    </alternativeName>
    <alternativeName>
        <fullName evidence="12">UDP-MurNAc-tripeptide synthetase</fullName>
    </alternativeName>
    <alternativeName>
        <fullName evidence="12">UDP-N-acetylmuramyl-tripeptide synthetase</fullName>
    </alternativeName>
</protein>
<dbReference type="GO" id="GO:0071555">
    <property type="term" value="P:cell wall organization"/>
    <property type="evidence" value="ECO:0007669"/>
    <property type="project" value="UniProtKB-KW"/>
</dbReference>
<dbReference type="NCBIfam" id="TIGR01085">
    <property type="entry name" value="murE"/>
    <property type="match status" value="1"/>
</dbReference>
<dbReference type="Gene3D" id="3.40.1390.10">
    <property type="entry name" value="MurE/MurF, N-terminal domain"/>
    <property type="match status" value="1"/>
</dbReference>
<dbReference type="eggNOG" id="COG0769">
    <property type="taxonomic scope" value="Bacteria"/>
</dbReference>
<evidence type="ECO:0000256" key="4">
    <source>
        <dbReference type="ARBA" id="ARBA00022598"/>
    </source>
</evidence>
<dbReference type="Pfam" id="PF01225">
    <property type="entry name" value="Mur_ligase"/>
    <property type="match status" value="1"/>
</dbReference>
<dbReference type="SUPFAM" id="SSF53623">
    <property type="entry name" value="MurD-like peptide ligases, catalytic domain"/>
    <property type="match status" value="1"/>
</dbReference>
<dbReference type="InterPro" id="IPR035911">
    <property type="entry name" value="MurE/MurF_N"/>
</dbReference>
<keyword evidence="10 12" id="KW-0131">Cell cycle</keyword>
<evidence type="ECO:0000256" key="13">
    <source>
        <dbReference type="RuleBase" id="RU004135"/>
    </source>
</evidence>
<dbReference type="PANTHER" id="PTHR23135:SF4">
    <property type="entry name" value="UDP-N-ACETYLMURAMOYL-L-ALANYL-D-GLUTAMATE--2,6-DIAMINOPIMELATE LIGASE MURE HOMOLOG, CHLOROPLASTIC"/>
    <property type="match status" value="1"/>
</dbReference>
<evidence type="ECO:0000256" key="2">
    <source>
        <dbReference type="ARBA" id="ARBA00005898"/>
    </source>
</evidence>
<evidence type="ECO:0000259" key="14">
    <source>
        <dbReference type="Pfam" id="PF01225"/>
    </source>
</evidence>
<evidence type="ECO:0000256" key="5">
    <source>
        <dbReference type="ARBA" id="ARBA00022618"/>
    </source>
</evidence>
<feature type="binding site" evidence="12">
    <location>
        <position position="458"/>
    </location>
    <ligand>
        <name>meso-2,6-diaminopimelate</name>
        <dbReference type="ChEBI" id="CHEBI:57791"/>
    </ligand>
</feature>
<evidence type="ECO:0000256" key="3">
    <source>
        <dbReference type="ARBA" id="ARBA00022490"/>
    </source>
</evidence>
<dbReference type="InterPro" id="IPR000713">
    <property type="entry name" value="Mur_ligase_N"/>
</dbReference>
<comment type="subcellular location">
    <subcellularLocation>
        <location evidence="12 13">Cytoplasm</location>
    </subcellularLocation>
</comment>
<keyword evidence="7 12" id="KW-0067">ATP-binding</keyword>
<dbReference type="InterPro" id="IPR036565">
    <property type="entry name" value="Mur-like_cat_sf"/>
</dbReference>
<keyword evidence="3 12" id="KW-0963">Cytoplasm</keyword>
<evidence type="ECO:0000256" key="1">
    <source>
        <dbReference type="ARBA" id="ARBA00004752"/>
    </source>
</evidence>
<dbReference type="GO" id="GO:0005524">
    <property type="term" value="F:ATP binding"/>
    <property type="evidence" value="ECO:0007669"/>
    <property type="project" value="UniProtKB-UniRule"/>
</dbReference>
<dbReference type="AlphaFoldDB" id="A0A0A2V2F1"/>
<comment type="caution">
    <text evidence="12">Lacks conserved residue(s) required for the propagation of feature annotation.</text>
</comment>
<dbReference type="GO" id="GO:0004326">
    <property type="term" value="F:tetrahydrofolylpolyglutamate synthase activity"/>
    <property type="evidence" value="ECO:0007669"/>
    <property type="project" value="InterPro"/>
</dbReference>
<evidence type="ECO:0000256" key="12">
    <source>
        <dbReference type="HAMAP-Rule" id="MF_00208"/>
    </source>
</evidence>
<dbReference type="EMBL" id="AVBG01000001">
    <property type="protein sequence ID" value="KGP92986.1"/>
    <property type="molecule type" value="Genomic_DNA"/>
</dbReference>
<dbReference type="UniPathway" id="UPA00219"/>
<keyword evidence="18" id="KW-1185">Reference proteome</keyword>
<evidence type="ECO:0000259" key="15">
    <source>
        <dbReference type="Pfam" id="PF02875"/>
    </source>
</evidence>
<keyword evidence="4 12" id="KW-0436">Ligase</keyword>
<feature type="binding site" evidence="12">
    <location>
        <begin position="113"/>
        <end position="119"/>
    </location>
    <ligand>
        <name>ATP</name>
        <dbReference type="ChEBI" id="CHEBI:30616"/>
    </ligand>
</feature>
<dbReference type="STRING" id="1385513.N780_11655"/>
<feature type="domain" description="Mur ligase C-terminal" evidence="15">
    <location>
        <begin position="334"/>
        <end position="460"/>
    </location>
</feature>
<dbReference type="InterPro" id="IPR013221">
    <property type="entry name" value="Mur_ligase_cen"/>
</dbReference>
<evidence type="ECO:0000313" key="17">
    <source>
        <dbReference type="EMBL" id="KGP92986.1"/>
    </source>
</evidence>
<dbReference type="Pfam" id="PF08245">
    <property type="entry name" value="Mur_ligase_M"/>
    <property type="match status" value="1"/>
</dbReference>
<dbReference type="GO" id="GO:0005737">
    <property type="term" value="C:cytoplasm"/>
    <property type="evidence" value="ECO:0007669"/>
    <property type="project" value="UniProtKB-SubCell"/>
</dbReference>
<reference evidence="17 18" key="1">
    <citation type="submission" date="2013-08" db="EMBL/GenBank/DDBJ databases">
        <title>Genome of Pontibacillus chungwhensis.</title>
        <authorList>
            <person name="Wang Q."/>
            <person name="Wang G."/>
        </authorList>
    </citation>
    <scope>NUCLEOTIDE SEQUENCE [LARGE SCALE GENOMIC DNA]</scope>
    <source>
        <strain evidence="17 18">BH030062</strain>
    </source>
</reference>
<dbReference type="GO" id="GO:0009252">
    <property type="term" value="P:peptidoglycan biosynthetic process"/>
    <property type="evidence" value="ECO:0007669"/>
    <property type="project" value="UniProtKB-UniRule"/>
</dbReference>
<dbReference type="InterPro" id="IPR005761">
    <property type="entry name" value="UDP-N-AcMur-Glu-dNH2Pim_ligase"/>
</dbReference>
<feature type="binding site" evidence="12">
    <location>
        <position position="30"/>
    </location>
    <ligand>
        <name>UDP-N-acetyl-alpha-D-muramoyl-L-alanyl-D-glutamate</name>
        <dbReference type="ChEBI" id="CHEBI:83900"/>
    </ligand>
</feature>
<comment type="function">
    <text evidence="12">Catalyzes the addition of meso-diaminopimelic acid to the nucleotide precursor UDP-N-acetylmuramoyl-L-alanyl-D-glutamate (UMAG) in the biosynthesis of bacterial cell-wall peptidoglycan.</text>
</comment>
<sequence length="494" mass="54550">MKLQSILNKIDYTILQGDAQVNIESVAYHSGLIQQDSLFICLEGTKRDGHDYIAQAVMKGAVAIVIQKQVGLEFVPEDMTVIQVDDTRHALPIIASQFYSHPSQAFRLVGVTGTNGKTSVSHLISSILQFTGRKVGTVGTLGNRINDKDIKAYRTTPTTPETVDLQASFAAMRDQSVTDVIMEVSSMGLKNKRVLECQFDVGIFTNLSSEHLDDHGSFEDYKESKLSLFPMCPYSIINVDDPFASEFIGSTNGSYETYGIENQEADLNATQVKTDEKGVAFQINHKEFKNDVYVPIPGEFTVSNSLAAISCCLHLGLDIEDIIEALKHVKGPDGRLQTIHSPEGFTVMVDYAHTPDALEKVLLNLSPIKKGNIFVVFGCGGDRDRGKRAVMGEIASRWSDYVILTTDNPRSEEPASILSDVEEGMQAPGDYEIIEDREEAIHRALGMAEPRDIVLIAGRGNENYQEVKGSKRSLNDFDVVERFMNQHTSTIKEG</sequence>
<comment type="pathway">
    <text evidence="1 12 13">Cell wall biogenesis; peptidoglycan biosynthesis.</text>
</comment>
<dbReference type="Gene3D" id="3.40.1190.10">
    <property type="entry name" value="Mur-like, catalytic domain"/>
    <property type="match status" value="1"/>
</dbReference>
<dbReference type="RefSeq" id="WP_036779016.1">
    <property type="nucleotide sequence ID" value="NZ_AVBG01000001.1"/>
</dbReference>
<keyword evidence="9 12" id="KW-0573">Peptidoglycan synthesis</keyword>
<keyword evidence="8 12" id="KW-0133">Cell shape</keyword>
<keyword evidence="6 12" id="KW-0547">Nucleotide-binding</keyword>
<dbReference type="EC" id="6.3.2.13" evidence="12"/>
<feature type="binding site" evidence="12">
    <location>
        <begin position="158"/>
        <end position="159"/>
    </location>
    <ligand>
        <name>UDP-N-acetyl-alpha-D-muramoyl-L-alanyl-D-glutamate</name>
        <dbReference type="ChEBI" id="CHEBI:83900"/>
    </ligand>
</feature>
<comment type="caution">
    <text evidence="17">The sequence shown here is derived from an EMBL/GenBank/DDBJ whole genome shotgun (WGS) entry which is preliminary data.</text>
</comment>
<dbReference type="PANTHER" id="PTHR23135">
    <property type="entry name" value="MUR LIGASE FAMILY MEMBER"/>
    <property type="match status" value="1"/>
</dbReference>
<comment type="catalytic activity">
    <reaction evidence="12">
        <text>UDP-N-acetyl-alpha-D-muramoyl-L-alanyl-D-glutamate + meso-2,6-diaminopimelate + ATP = UDP-N-acetyl-alpha-D-muramoyl-L-alanyl-gamma-D-glutamyl-meso-2,6-diaminopimelate + ADP + phosphate + H(+)</text>
        <dbReference type="Rhea" id="RHEA:23676"/>
        <dbReference type="ChEBI" id="CHEBI:15378"/>
        <dbReference type="ChEBI" id="CHEBI:30616"/>
        <dbReference type="ChEBI" id="CHEBI:43474"/>
        <dbReference type="ChEBI" id="CHEBI:57791"/>
        <dbReference type="ChEBI" id="CHEBI:83900"/>
        <dbReference type="ChEBI" id="CHEBI:83905"/>
        <dbReference type="ChEBI" id="CHEBI:456216"/>
        <dbReference type="EC" id="6.3.2.13"/>
    </reaction>
</comment>
<feature type="binding site" evidence="12">
    <location>
        <position position="185"/>
    </location>
    <ligand>
        <name>UDP-N-acetyl-alpha-D-muramoyl-L-alanyl-D-glutamate</name>
        <dbReference type="ChEBI" id="CHEBI:83900"/>
    </ligand>
</feature>
<proteinExistence type="inferred from homology"/>
<evidence type="ECO:0000256" key="7">
    <source>
        <dbReference type="ARBA" id="ARBA00022840"/>
    </source>
</evidence>
<feature type="modified residue" description="N6-carboxylysine" evidence="12">
    <location>
        <position position="225"/>
    </location>
</feature>
<evidence type="ECO:0000256" key="11">
    <source>
        <dbReference type="ARBA" id="ARBA00023316"/>
    </source>
</evidence>